<evidence type="ECO:0000256" key="3">
    <source>
        <dbReference type="SAM" id="SignalP"/>
    </source>
</evidence>
<evidence type="ECO:0000313" key="4">
    <source>
        <dbReference type="EMBL" id="ACX36856.1"/>
    </source>
</evidence>
<protein>
    <submittedName>
        <fullName evidence="4">Ice binding protein 6</fullName>
    </submittedName>
</protein>
<feature type="signal peptide" evidence="3">
    <location>
        <begin position="1"/>
        <end position="35"/>
    </location>
</feature>
<evidence type="ECO:0000256" key="2">
    <source>
        <dbReference type="ARBA" id="ARBA00022729"/>
    </source>
</evidence>
<dbReference type="Pfam" id="PF11999">
    <property type="entry name" value="Ice_binding"/>
    <property type="match status" value="1"/>
</dbReference>
<dbReference type="EMBL" id="GU001153">
    <property type="protein sequence ID" value="ACX36856.1"/>
    <property type="molecule type" value="Genomic_DNA"/>
</dbReference>
<proteinExistence type="inferred from homology"/>
<feature type="chain" id="PRO_5003007871" evidence="3">
    <location>
        <begin position="36"/>
        <end position="280"/>
    </location>
</feature>
<accession>D0FHA8</accession>
<keyword evidence="2 3" id="KW-0732">Signal</keyword>
<comment type="similarity">
    <text evidence="1">Belongs to the ice-binding protein family.</text>
</comment>
<reference evidence="4" key="1">
    <citation type="journal article" date="2010" name="Environ. Microbiol.">
        <title>Antifreeze proteins in polar sea ice diatoms: diversity and gene expression in the genus Fragilariopsis.</title>
        <authorList>
            <person name="Bayer-Giraldi M."/>
            <person name="Uhlig C."/>
            <person name="John U."/>
            <person name="Mock T."/>
            <person name="Valentin K."/>
        </authorList>
    </citation>
    <scope>NUCLEOTIDE SEQUENCE</scope>
</reference>
<dbReference type="InterPro" id="IPR021884">
    <property type="entry name" value="Ice-bd_prot"/>
</dbReference>
<sequence>NNHFHQSKSQIYKSKMMNLNLFLLSVAVMVSAIKGASINVQPVKLGNAAGDFAILAKTGISTVPKSTVTGNIAVSPITSAAITGFSLIIDSSDTFATSTQVVGKVKASDYTDGSNLITAVGEMKAAYNDAAGRDTTATNGIDNLNLGGGEIGGTTLTSGVYTFDVDVLITNGDLTFSGNATDVFIIQTSKNVKQAGSTSVILSGGAKAENIFWQVAQEVVVAAGSHMEGVILCQTGVKFITGSSLNGRIFSQTAVTLQMATITQTPYTQTRRGLRGLQVA</sequence>
<feature type="non-terminal residue" evidence="4">
    <location>
        <position position="1"/>
    </location>
</feature>
<organism evidence="4">
    <name type="scientific">Fragilariopsis cylindrus</name>
    <dbReference type="NCBI Taxonomy" id="186039"/>
    <lineage>
        <taxon>Eukaryota</taxon>
        <taxon>Sar</taxon>
        <taxon>Stramenopiles</taxon>
        <taxon>Ochrophyta</taxon>
        <taxon>Bacillariophyta</taxon>
        <taxon>Bacillariophyceae</taxon>
        <taxon>Bacillariophycidae</taxon>
        <taxon>Bacillariales</taxon>
        <taxon>Bacillariaceae</taxon>
        <taxon>Fragilariopsis</taxon>
    </lineage>
</organism>
<evidence type="ECO:0000256" key="1">
    <source>
        <dbReference type="ARBA" id="ARBA00005445"/>
    </source>
</evidence>
<name>D0FHA8_9STRA</name>
<dbReference type="AlphaFoldDB" id="D0FHA8"/>